<comment type="caution">
    <text evidence="2">The sequence shown here is derived from an EMBL/GenBank/DDBJ whole genome shotgun (WGS) entry which is preliminary data.</text>
</comment>
<dbReference type="SUPFAM" id="SSF118359">
    <property type="entry name" value="Expressed protein At2g23090/F21P24.15"/>
    <property type="match status" value="1"/>
</dbReference>
<name>K0T4B4_THAOC</name>
<dbReference type="AlphaFoldDB" id="K0T4B4"/>
<proteinExistence type="predicted"/>
<dbReference type="Proteomes" id="UP000266841">
    <property type="component" value="Unassembled WGS sequence"/>
</dbReference>
<organism evidence="2 3">
    <name type="scientific">Thalassiosira oceanica</name>
    <name type="common">Marine diatom</name>
    <dbReference type="NCBI Taxonomy" id="159749"/>
    <lineage>
        <taxon>Eukaryota</taxon>
        <taxon>Sar</taxon>
        <taxon>Stramenopiles</taxon>
        <taxon>Ochrophyta</taxon>
        <taxon>Bacillariophyta</taxon>
        <taxon>Coscinodiscophyceae</taxon>
        <taxon>Thalassiosirophycidae</taxon>
        <taxon>Thalassiosirales</taxon>
        <taxon>Thalassiosiraceae</taxon>
        <taxon>Thalassiosira</taxon>
    </lineage>
</organism>
<sequence>MPAFILDLSSSLLLRPVHTLWSPLISAPQHYFKPIPSFVCVLRVSLRPRLPRQVEVVGCEAEEWKPKRGGVDCGHGQTYIEDLRWKVTQARGGSAQHRTTMARGNQREMSREKNLAKQQAKLKSQSKVKLPSYLTFNGMLGPDSHGRSKSACGNGVT</sequence>
<feature type="domain" description="Small EDRK-rich factor-like N-terminal" evidence="1">
    <location>
        <begin position="101"/>
        <end position="127"/>
    </location>
</feature>
<dbReference type="Pfam" id="PF04419">
    <property type="entry name" value="SERF-like_N"/>
    <property type="match status" value="1"/>
</dbReference>
<feature type="non-terminal residue" evidence="2">
    <location>
        <position position="157"/>
    </location>
</feature>
<dbReference type="InterPro" id="IPR007513">
    <property type="entry name" value="SERF-like_N"/>
</dbReference>
<protein>
    <recommendedName>
        <fullName evidence="1">Small EDRK-rich factor-like N-terminal domain-containing protein</fullName>
    </recommendedName>
</protein>
<accession>K0T4B4</accession>
<evidence type="ECO:0000313" key="2">
    <source>
        <dbReference type="EMBL" id="EJK68176.1"/>
    </source>
</evidence>
<evidence type="ECO:0000313" key="3">
    <source>
        <dbReference type="Proteomes" id="UP000266841"/>
    </source>
</evidence>
<dbReference type="EMBL" id="AGNL01011866">
    <property type="protein sequence ID" value="EJK68176.1"/>
    <property type="molecule type" value="Genomic_DNA"/>
</dbReference>
<evidence type="ECO:0000259" key="1">
    <source>
        <dbReference type="Pfam" id="PF04419"/>
    </source>
</evidence>
<keyword evidence="3" id="KW-1185">Reference proteome</keyword>
<gene>
    <name evidence="2" type="ORF">THAOC_10668</name>
</gene>
<reference evidence="2 3" key="1">
    <citation type="journal article" date="2012" name="Genome Biol.">
        <title>Genome and low-iron response of an oceanic diatom adapted to chronic iron limitation.</title>
        <authorList>
            <person name="Lommer M."/>
            <person name="Specht M."/>
            <person name="Roy A.S."/>
            <person name="Kraemer L."/>
            <person name="Andreson R."/>
            <person name="Gutowska M.A."/>
            <person name="Wolf J."/>
            <person name="Bergner S.V."/>
            <person name="Schilhabel M.B."/>
            <person name="Klostermeier U.C."/>
            <person name="Beiko R.G."/>
            <person name="Rosenstiel P."/>
            <person name="Hippler M."/>
            <person name="Laroche J."/>
        </authorList>
    </citation>
    <scope>NUCLEOTIDE SEQUENCE [LARGE SCALE GENOMIC DNA]</scope>
    <source>
        <strain evidence="2 3">CCMP1005</strain>
    </source>
</reference>